<reference evidence="2 3" key="1">
    <citation type="submission" date="2018-08" db="EMBL/GenBank/DDBJ databases">
        <authorList>
            <person name="Laetsch R D."/>
            <person name="Stevens L."/>
            <person name="Kumar S."/>
            <person name="Blaxter L. M."/>
        </authorList>
    </citation>
    <scope>NUCLEOTIDE SEQUENCE [LARGE SCALE GENOMIC DNA]</scope>
</reference>
<feature type="region of interest" description="Disordered" evidence="1">
    <location>
        <begin position="94"/>
        <end position="117"/>
    </location>
</feature>
<dbReference type="Proteomes" id="UP000277928">
    <property type="component" value="Unassembled WGS sequence"/>
</dbReference>
<organism evidence="2 3">
    <name type="scientific">Litomosoides sigmodontis</name>
    <name type="common">Filarial nematode worm</name>
    <dbReference type="NCBI Taxonomy" id="42156"/>
    <lineage>
        <taxon>Eukaryota</taxon>
        <taxon>Metazoa</taxon>
        <taxon>Ecdysozoa</taxon>
        <taxon>Nematoda</taxon>
        <taxon>Chromadorea</taxon>
        <taxon>Rhabditida</taxon>
        <taxon>Spirurina</taxon>
        <taxon>Spiruromorpha</taxon>
        <taxon>Filarioidea</taxon>
        <taxon>Onchocercidae</taxon>
        <taxon>Litomosoides</taxon>
    </lineage>
</organism>
<evidence type="ECO:0000313" key="3">
    <source>
        <dbReference type="Proteomes" id="UP000277928"/>
    </source>
</evidence>
<evidence type="ECO:0000256" key="1">
    <source>
        <dbReference type="SAM" id="MobiDB-lite"/>
    </source>
</evidence>
<proteinExistence type="predicted"/>
<dbReference type="EMBL" id="UYRX01000804">
    <property type="protein sequence ID" value="VDK86357.1"/>
    <property type="molecule type" value="Genomic_DNA"/>
</dbReference>
<accession>A0A3P6TMB6</accession>
<evidence type="ECO:0000313" key="2">
    <source>
        <dbReference type="EMBL" id="VDK86357.1"/>
    </source>
</evidence>
<dbReference type="OMA" id="CNQLATE"/>
<sequence>MSSAPNLHIQPDNGADMSAKRKTSNTEVSDEEDELIQIFEDAGQQFSSQVQGGTVIKKSRAPKKQMKSAGVPPCINVNGVPAGVEAAPTAAQMNHPRMQQPQHATTDQARHSDIPRNPTVVGHANLPPNVATIFQASSCWCNQLATEMHAIREHVNAISSGLDCIIHKVNTDQVENTEMMSRMSNTIEMIAEALTHLPLAQWQECDGYLIEDGTVGAFTDGAYYMQGNEQQPPTDNFDYGTD</sequence>
<feature type="region of interest" description="Disordered" evidence="1">
    <location>
        <begin position="1"/>
        <end position="32"/>
    </location>
</feature>
<protein>
    <submittedName>
        <fullName evidence="2">Uncharacterized protein</fullName>
    </submittedName>
</protein>
<name>A0A3P6TMB6_LITSI</name>
<feature type="compositionally biased region" description="Polar residues" evidence="1">
    <location>
        <begin position="97"/>
        <end position="107"/>
    </location>
</feature>
<dbReference type="OrthoDB" id="5830693at2759"/>
<keyword evidence="3" id="KW-1185">Reference proteome</keyword>
<gene>
    <name evidence="2" type="ORF">NLS_LOCUS7574</name>
</gene>
<dbReference type="AlphaFoldDB" id="A0A3P6TMB6"/>